<keyword evidence="1" id="KW-0812">Transmembrane</keyword>
<reference evidence="2 3" key="1">
    <citation type="submission" date="2021-06" db="EMBL/GenBank/DDBJ databases">
        <title>Caerostris darwini draft genome.</title>
        <authorList>
            <person name="Kono N."/>
            <person name="Arakawa K."/>
        </authorList>
    </citation>
    <scope>NUCLEOTIDE SEQUENCE [LARGE SCALE GENOMIC DNA]</scope>
</reference>
<proteinExistence type="predicted"/>
<gene>
    <name evidence="2" type="ORF">CDAR_530181</name>
</gene>
<evidence type="ECO:0000256" key="1">
    <source>
        <dbReference type="SAM" id="Phobius"/>
    </source>
</evidence>
<keyword evidence="1" id="KW-1133">Transmembrane helix</keyword>
<protein>
    <submittedName>
        <fullName evidence="2">Uncharacterized protein</fullName>
    </submittedName>
</protein>
<keyword evidence="1" id="KW-0472">Membrane</keyword>
<evidence type="ECO:0000313" key="2">
    <source>
        <dbReference type="EMBL" id="GIY26795.1"/>
    </source>
</evidence>
<keyword evidence="3" id="KW-1185">Reference proteome</keyword>
<evidence type="ECO:0000313" key="3">
    <source>
        <dbReference type="Proteomes" id="UP001054837"/>
    </source>
</evidence>
<dbReference type="EMBL" id="BPLQ01006969">
    <property type="protein sequence ID" value="GIY26795.1"/>
    <property type="molecule type" value="Genomic_DNA"/>
</dbReference>
<name>A0AAV4S2P2_9ARAC</name>
<sequence>MGTILKIRRQKRPSTTLLMPAVLNISPVKEYLCLRNQDASSHTSCNLSPYDNLMQMEEKPVTCKSVKSTITQLVSRLTRPKTEDIMTTVPNGVLLLFMLPVPNGLVLLFMFSVPNGMPVLFMFSVSNRMCPFVTK</sequence>
<dbReference type="AlphaFoldDB" id="A0AAV4S2P2"/>
<dbReference type="Proteomes" id="UP001054837">
    <property type="component" value="Unassembled WGS sequence"/>
</dbReference>
<comment type="caution">
    <text evidence="2">The sequence shown here is derived from an EMBL/GenBank/DDBJ whole genome shotgun (WGS) entry which is preliminary data.</text>
</comment>
<accession>A0AAV4S2P2</accession>
<feature type="transmembrane region" description="Helical" evidence="1">
    <location>
        <begin position="93"/>
        <end position="113"/>
    </location>
</feature>
<organism evidence="2 3">
    <name type="scientific">Caerostris darwini</name>
    <dbReference type="NCBI Taxonomy" id="1538125"/>
    <lineage>
        <taxon>Eukaryota</taxon>
        <taxon>Metazoa</taxon>
        <taxon>Ecdysozoa</taxon>
        <taxon>Arthropoda</taxon>
        <taxon>Chelicerata</taxon>
        <taxon>Arachnida</taxon>
        <taxon>Araneae</taxon>
        <taxon>Araneomorphae</taxon>
        <taxon>Entelegynae</taxon>
        <taxon>Araneoidea</taxon>
        <taxon>Araneidae</taxon>
        <taxon>Caerostris</taxon>
    </lineage>
</organism>